<dbReference type="AlphaFoldDB" id="A0AAW2EUQ7"/>
<organism evidence="3 4">
    <name type="scientific">Cardiocondyla obscurior</name>
    <dbReference type="NCBI Taxonomy" id="286306"/>
    <lineage>
        <taxon>Eukaryota</taxon>
        <taxon>Metazoa</taxon>
        <taxon>Ecdysozoa</taxon>
        <taxon>Arthropoda</taxon>
        <taxon>Hexapoda</taxon>
        <taxon>Insecta</taxon>
        <taxon>Pterygota</taxon>
        <taxon>Neoptera</taxon>
        <taxon>Endopterygota</taxon>
        <taxon>Hymenoptera</taxon>
        <taxon>Apocrita</taxon>
        <taxon>Aculeata</taxon>
        <taxon>Formicoidea</taxon>
        <taxon>Formicidae</taxon>
        <taxon>Myrmicinae</taxon>
        <taxon>Cardiocondyla</taxon>
    </lineage>
</organism>
<comment type="caution">
    <text evidence="3">The sequence shown here is derived from an EMBL/GenBank/DDBJ whole genome shotgun (WGS) entry which is preliminary data.</text>
</comment>
<feature type="compositionally biased region" description="Basic and acidic residues" evidence="1">
    <location>
        <begin position="26"/>
        <end position="39"/>
    </location>
</feature>
<dbReference type="EMBL" id="JADYXP020000018">
    <property type="protein sequence ID" value="KAL0105961.1"/>
    <property type="molecule type" value="Genomic_DNA"/>
</dbReference>
<evidence type="ECO:0000313" key="4">
    <source>
        <dbReference type="Proteomes" id="UP001430953"/>
    </source>
</evidence>
<feature type="chain" id="PRO_5043833897" evidence="2">
    <location>
        <begin position="17"/>
        <end position="252"/>
    </location>
</feature>
<dbReference type="Proteomes" id="UP001430953">
    <property type="component" value="Unassembled WGS sequence"/>
</dbReference>
<proteinExistence type="predicted"/>
<reference evidence="3 4" key="1">
    <citation type="submission" date="2023-03" db="EMBL/GenBank/DDBJ databases">
        <title>High recombination rates correlate with genetic variation in Cardiocondyla obscurior ants.</title>
        <authorList>
            <person name="Errbii M."/>
        </authorList>
    </citation>
    <scope>NUCLEOTIDE SEQUENCE [LARGE SCALE GENOMIC DNA]</scope>
    <source>
        <strain evidence="3">Alpha-2009</strain>
        <tissue evidence="3">Whole body</tissue>
    </source>
</reference>
<sequence length="252" mass="28698">MVSKVTLVIFLSLAFASNGCSFGKRSETRARRNREERATTVRPGVPDPPTDSNVTVDPHCDCRSSGFGEVRVVPYAACIADSCGVMHVDVSSACVRCSMCMAVAEEINQTLLQIHNMVSLDDWLNETETILFLRTICNHSFRHYSLREIDGRRIISDSLPGDKLVSSSADGSWERNLRNMCHNYLDEIQELQLYRNWKDWCENDEQLPNLEDILCRNEISNLRDCRGLDTVYRRQVPTKIVGARVKFLAEYI</sequence>
<gene>
    <name evidence="3" type="ORF">PUN28_015993</name>
</gene>
<name>A0AAW2EUQ7_9HYME</name>
<keyword evidence="4" id="KW-1185">Reference proteome</keyword>
<protein>
    <submittedName>
        <fullName evidence="3">Uncharacterized protein</fullName>
    </submittedName>
</protein>
<keyword evidence="2" id="KW-0732">Signal</keyword>
<accession>A0AAW2EUQ7</accession>
<feature type="region of interest" description="Disordered" evidence="1">
    <location>
        <begin position="26"/>
        <end position="52"/>
    </location>
</feature>
<feature type="signal peptide" evidence="2">
    <location>
        <begin position="1"/>
        <end position="16"/>
    </location>
</feature>
<evidence type="ECO:0000256" key="2">
    <source>
        <dbReference type="SAM" id="SignalP"/>
    </source>
</evidence>
<evidence type="ECO:0000313" key="3">
    <source>
        <dbReference type="EMBL" id="KAL0105961.1"/>
    </source>
</evidence>
<evidence type="ECO:0000256" key="1">
    <source>
        <dbReference type="SAM" id="MobiDB-lite"/>
    </source>
</evidence>